<dbReference type="PATRIC" id="fig|1349767.4.peg.4023"/>
<reference evidence="2 3" key="1">
    <citation type="journal article" date="2015" name="Genome Announc.">
        <title>Genome Sequence of Mushroom Soft-Rot Pathogen Janthinobacterium agaricidamnosum.</title>
        <authorList>
            <person name="Graupner K."/>
            <person name="Lackner G."/>
            <person name="Hertweck C."/>
        </authorList>
    </citation>
    <scope>NUCLEOTIDE SEQUENCE [LARGE SCALE GENOMIC DNA]</scope>
    <source>
        <strain evidence="3">NBRC 102515 / DSM 9628</strain>
    </source>
</reference>
<dbReference type="HOGENOM" id="CLU_038680_1_0_4"/>
<accession>W0V252</accession>
<gene>
    <name evidence="2" type="ORF">GJA_2275</name>
</gene>
<evidence type="ECO:0000256" key="1">
    <source>
        <dbReference type="SAM" id="MobiDB-lite"/>
    </source>
</evidence>
<feature type="compositionally biased region" description="Polar residues" evidence="1">
    <location>
        <begin position="332"/>
        <end position="342"/>
    </location>
</feature>
<keyword evidence="3" id="KW-1185">Reference proteome</keyword>
<feature type="compositionally biased region" description="Polar residues" evidence="1">
    <location>
        <begin position="295"/>
        <end position="324"/>
    </location>
</feature>
<name>W0V252_9BURK</name>
<evidence type="ECO:0000313" key="3">
    <source>
        <dbReference type="Proteomes" id="UP000027604"/>
    </source>
</evidence>
<dbReference type="KEGG" id="jag:GJA_2275"/>
<proteinExistence type="predicted"/>
<evidence type="ECO:0008006" key="4">
    <source>
        <dbReference type="Google" id="ProtNLM"/>
    </source>
</evidence>
<feature type="region of interest" description="Disordered" evidence="1">
    <location>
        <begin position="295"/>
        <end position="343"/>
    </location>
</feature>
<organism evidence="2 3">
    <name type="scientific">Janthinobacterium agaricidamnosum NBRC 102515 = DSM 9628</name>
    <dbReference type="NCBI Taxonomy" id="1349767"/>
    <lineage>
        <taxon>Bacteria</taxon>
        <taxon>Pseudomonadati</taxon>
        <taxon>Pseudomonadota</taxon>
        <taxon>Betaproteobacteria</taxon>
        <taxon>Burkholderiales</taxon>
        <taxon>Oxalobacteraceae</taxon>
        <taxon>Janthinobacterium</taxon>
    </lineage>
</organism>
<dbReference type="AlphaFoldDB" id="W0V252"/>
<dbReference type="eggNOG" id="ENOG502ZK76">
    <property type="taxonomic scope" value="Bacteria"/>
</dbReference>
<protein>
    <recommendedName>
        <fullName evidence="4">Lactate dehydrogenase</fullName>
    </recommendedName>
</protein>
<dbReference type="EMBL" id="HG322949">
    <property type="protein sequence ID" value="CDG82909.1"/>
    <property type="molecule type" value="Genomic_DNA"/>
</dbReference>
<dbReference type="Proteomes" id="UP000027604">
    <property type="component" value="Chromosome I"/>
</dbReference>
<sequence>MSWENKSQDKVTAMMAGNFPSLSTAGRFGGLGALLLNQLKDGDVNVSQTVRRLPQDGAAALYGVSGVAPPSALHGRGDNQVSFTVTTASGVKVKLALDSQSDGLAVQMSSSGELSDAERSALAGLADAFQGAIDGMAQGKPQLKLAGLMQFDPKVLASVDLRVAVQLPGQADTPQTLDFHADSTQRKVSFDGPSGKLDVSVDMSKLAGVGGKEQQAKAMASYMKQFDQAASRGHGDAALVSLFKDAFSAVNSNYGAAASGAASGAASETTSGRWPLVAEDRAVLTGLADFSASVSQASQWSNPMRPTESDSFSYEVSQSTTMAGPSQKDRSISQQQKSQLTASYHMPIKPGAKLKLDSTAESQNYDYFQIRDSASSDARVAYKDGRLVKATLAQSASLSSRAMRYEMGKLTSDVTTPGTSSVQRDLIGALAPYQSGAPGDSPQQVAEWRKQTLSTLNDQILLQAYPGQVMNLWAADAPGSAAE</sequence>
<evidence type="ECO:0000313" key="2">
    <source>
        <dbReference type="EMBL" id="CDG82909.1"/>
    </source>
</evidence>